<feature type="region of interest" description="Disordered" evidence="1">
    <location>
        <begin position="1"/>
        <end position="29"/>
    </location>
</feature>
<dbReference type="AlphaFoldDB" id="A0AAN8S474"/>
<feature type="compositionally biased region" description="Polar residues" evidence="1">
    <location>
        <begin position="1"/>
        <end position="15"/>
    </location>
</feature>
<proteinExistence type="predicted"/>
<accession>A0AAN8S474</accession>
<dbReference type="Proteomes" id="UP001307849">
    <property type="component" value="Unassembled WGS sequence"/>
</dbReference>
<keyword evidence="4" id="KW-1185">Reference proteome</keyword>
<feature type="transmembrane region" description="Helical" evidence="2">
    <location>
        <begin position="237"/>
        <end position="266"/>
    </location>
</feature>
<protein>
    <submittedName>
        <fullName evidence="3">Uncharacterized protein</fullName>
    </submittedName>
</protein>
<keyword evidence="2" id="KW-0472">Membrane</keyword>
<gene>
    <name evidence="3" type="ORF">TWF506_000370</name>
</gene>
<dbReference type="EMBL" id="JAVHJM010000001">
    <property type="protein sequence ID" value="KAK6520080.1"/>
    <property type="molecule type" value="Genomic_DNA"/>
</dbReference>
<keyword evidence="2" id="KW-1133">Transmembrane helix</keyword>
<evidence type="ECO:0000313" key="4">
    <source>
        <dbReference type="Proteomes" id="UP001307849"/>
    </source>
</evidence>
<reference evidence="3 4" key="1">
    <citation type="submission" date="2019-10" db="EMBL/GenBank/DDBJ databases">
        <authorList>
            <person name="Palmer J.M."/>
        </authorList>
    </citation>
    <scope>NUCLEOTIDE SEQUENCE [LARGE SCALE GENOMIC DNA]</scope>
    <source>
        <strain evidence="3 4">TWF506</strain>
    </source>
</reference>
<organism evidence="3 4">
    <name type="scientific">Arthrobotrys conoides</name>
    <dbReference type="NCBI Taxonomy" id="74498"/>
    <lineage>
        <taxon>Eukaryota</taxon>
        <taxon>Fungi</taxon>
        <taxon>Dikarya</taxon>
        <taxon>Ascomycota</taxon>
        <taxon>Pezizomycotina</taxon>
        <taxon>Orbiliomycetes</taxon>
        <taxon>Orbiliales</taxon>
        <taxon>Orbiliaceae</taxon>
        <taxon>Arthrobotrys</taxon>
    </lineage>
</organism>
<sequence>MANMPNPGQRSGNIDTDNRVKTRSPSSDNYVLIEQGSAGTLASSLDYGSELAIGSGKPASYGRGYQNESQSTPQRQILKPGFSMNSRTPSPIYKKRESEISMDDSIFNLLEQIEDQIADFQADFAKLKRGYRNPTVSIPKTEPVLNNQDSVARYITHKTRSSIALQLEAEIFELRNRLEHKTSQDHGVKRRRSVSKLNITSKIDTKSAIQPIAIDDASTRFSRFKQEKITTADLCEVFIGVVGFVHIVIGILYCLAKVSMFLIVLISPFHRLL</sequence>
<evidence type="ECO:0000256" key="1">
    <source>
        <dbReference type="SAM" id="MobiDB-lite"/>
    </source>
</evidence>
<keyword evidence="2" id="KW-0812">Transmembrane</keyword>
<evidence type="ECO:0000313" key="3">
    <source>
        <dbReference type="EMBL" id="KAK6520080.1"/>
    </source>
</evidence>
<evidence type="ECO:0000256" key="2">
    <source>
        <dbReference type="SAM" id="Phobius"/>
    </source>
</evidence>
<comment type="caution">
    <text evidence="3">The sequence shown here is derived from an EMBL/GenBank/DDBJ whole genome shotgun (WGS) entry which is preliminary data.</text>
</comment>
<name>A0AAN8S474_9PEZI</name>